<evidence type="ECO:0000256" key="2">
    <source>
        <dbReference type="ARBA" id="ARBA00005272"/>
    </source>
</evidence>
<evidence type="ECO:0000256" key="3">
    <source>
        <dbReference type="ARBA" id="ARBA00022630"/>
    </source>
</evidence>
<comment type="caution">
    <text evidence="7">The sequence shown here is derived from an EMBL/GenBank/DDBJ whole genome shotgun (WGS) entry which is preliminary data.</text>
</comment>
<reference evidence="8" key="1">
    <citation type="journal article" date="2019" name="Int. J. Syst. Evol. Microbiol.">
        <title>The Global Catalogue of Microorganisms (GCM) 10K type strain sequencing project: providing services to taxonomists for standard genome sequencing and annotation.</title>
        <authorList>
            <consortium name="The Broad Institute Genomics Platform"/>
            <consortium name="The Broad Institute Genome Sequencing Center for Infectious Disease"/>
            <person name="Wu L."/>
            <person name="Ma J."/>
        </authorList>
    </citation>
    <scope>NUCLEOTIDE SEQUENCE [LARGE SCALE GENOMIC DNA]</scope>
    <source>
        <strain evidence="8">JCM 17021</strain>
    </source>
</reference>
<gene>
    <name evidence="7" type="ORF">GCM10022381_32380</name>
</gene>
<organism evidence="7 8">
    <name type="scientific">Leifsonia kafniensis</name>
    <dbReference type="NCBI Taxonomy" id="475957"/>
    <lineage>
        <taxon>Bacteria</taxon>
        <taxon>Bacillati</taxon>
        <taxon>Actinomycetota</taxon>
        <taxon>Actinomycetes</taxon>
        <taxon>Micrococcales</taxon>
        <taxon>Microbacteriaceae</taxon>
        <taxon>Leifsonia</taxon>
    </lineage>
</organism>
<feature type="domain" description="FAD/NAD(P)-binding" evidence="6">
    <location>
        <begin position="5"/>
        <end position="321"/>
    </location>
</feature>
<evidence type="ECO:0000256" key="5">
    <source>
        <dbReference type="ARBA" id="ARBA00023002"/>
    </source>
</evidence>
<evidence type="ECO:0000313" key="8">
    <source>
        <dbReference type="Proteomes" id="UP001501803"/>
    </source>
</evidence>
<dbReference type="InterPro" id="IPR023753">
    <property type="entry name" value="FAD/NAD-binding_dom"/>
</dbReference>
<evidence type="ECO:0000256" key="4">
    <source>
        <dbReference type="ARBA" id="ARBA00022827"/>
    </source>
</evidence>
<dbReference type="Pfam" id="PF07992">
    <property type="entry name" value="Pyr_redox_2"/>
    <property type="match status" value="1"/>
</dbReference>
<protein>
    <submittedName>
        <fullName evidence="7">NAD(P)/FAD-dependent oxidoreductase</fullName>
    </submittedName>
</protein>
<keyword evidence="5" id="KW-0560">Oxidoreductase</keyword>
<keyword evidence="3" id="KW-0285">Flavoprotein</keyword>
<keyword evidence="4" id="KW-0274">FAD</keyword>
<dbReference type="Gene3D" id="3.50.50.100">
    <property type="match status" value="1"/>
</dbReference>
<dbReference type="RefSeq" id="WP_345068589.1">
    <property type="nucleotide sequence ID" value="NZ_BAABCN010000012.1"/>
</dbReference>
<dbReference type="PANTHER" id="PTHR42913">
    <property type="entry name" value="APOPTOSIS-INDUCING FACTOR 1"/>
    <property type="match status" value="1"/>
</dbReference>
<sequence>MTETYQVVIVGGGFAGVAAARDLGRKGIEVLLIDKNNYHQFQPLLYQVATSQIGVSEVSRPLRAIFHRRRSVRVLTDEVTAVDAAAHTVTTVDGTTYRGEILVLAAGAEPNFFNTPGAQEHAYPLYSLLDATRLGGAMVNLLDRSDRESAGAGSVNIVVVGGGPTGVETAGAIAENIKYVVPGYFSTALAARCHVHLVDLVPSVLGAFSVKSQTYARKHLIKAGVRLHMGTGVTEVRDDGVTLADGTTIPSKIVVWAGGLKAGDILSGSGLPQGRGGRIDVRADLTAPHVDGVYVLGDAANITDARGAHLPQLGSVAQQSGAWAARNIHADLTGGTREPFRYTDKGYMAMVGRGAAVAEIGRKRVQMQGPLAFIAWLGVHVALLSGARQKASALLSWADDYLTHTRSHVVLGHPEVAPKE</sequence>
<dbReference type="SUPFAM" id="SSF51905">
    <property type="entry name" value="FAD/NAD(P)-binding domain"/>
    <property type="match status" value="1"/>
</dbReference>
<dbReference type="PRINTS" id="PR00368">
    <property type="entry name" value="FADPNR"/>
</dbReference>
<evidence type="ECO:0000313" key="7">
    <source>
        <dbReference type="EMBL" id="GAA3887972.1"/>
    </source>
</evidence>
<accession>A0ABP7KY71</accession>
<dbReference type="Proteomes" id="UP001501803">
    <property type="component" value="Unassembled WGS sequence"/>
</dbReference>
<evidence type="ECO:0000256" key="1">
    <source>
        <dbReference type="ARBA" id="ARBA00001974"/>
    </source>
</evidence>
<name>A0ABP7KY71_9MICO</name>
<dbReference type="PRINTS" id="PR00411">
    <property type="entry name" value="PNDRDTASEI"/>
</dbReference>
<dbReference type="PANTHER" id="PTHR42913:SF3">
    <property type="entry name" value="64 KDA MITOCHONDRIAL NADH DEHYDROGENASE (EUROFUNG)"/>
    <property type="match status" value="1"/>
</dbReference>
<dbReference type="InterPro" id="IPR036188">
    <property type="entry name" value="FAD/NAD-bd_sf"/>
</dbReference>
<dbReference type="EMBL" id="BAABCN010000012">
    <property type="protein sequence ID" value="GAA3887972.1"/>
    <property type="molecule type" value="Genomic_DNA"/>
</dbReference>
<comment type="similarity">
    <text evidence="2">Belongs to the NADH dehydrogenase family.</text>
</comment>
<evidence type="ECO:0000259" key="6">
    <source>
        <dbReference type="Pfam" id="PF07992"/>
    </source>
</evidence>
<keyword evidence="8" id="KW-1185">Reference proteome</keyword>
<proteinExistence type="inferred from homology"/>
<dbReference type="InterPro" id="IPR051169">
    <property type="entry name" value="NADH-Q_oxidoreductase"/>
</dbReference>
<comment type="cofactor">
    <cofactor evidence="1">
        <name>FAD</name>
        <dbReference type="ChEBI" id="CHEBI:57692"/>
    </cofactor>
</comment>